<accession>A0AAW1VSJ7</accession>
<keyword evidence="2" id="KW-1185">Reference proteome</keyword>
<protein>
    <recommendedName>
        <fullName evidence="3">Zinc knuckle CX2CX4HX4C domain-containing protein</fullName>
    </recommendedName>
</protein>
<dbReference type="AlphaFoldDB" id="A0AAW1VSJ7"/>
<evidence type="ECO:0008006" key="3">
    <source>
        <dbReference type="Google" id="ProtNLM"/>
    </source>
</evidence>
<gene>
    <name evidence="1" type="ORF">M0R45_000740</name>
</gene>
<name>A0AAW1VSJ7_RUBAR</name>
<evidence type="ECO:0000313" key="2">
    <source>
        <dbReference type="Proteomes" id="UP001457282"/>
    </source>
</evidence>
<reference evidence="1 2" key="1">
    <citation type="journal article" date="2023" name="G3 (Bethesda)">
        <title>A chromosome-length genome assembly and annotation of blackberry (Rubus argutus, cv. 'Hillquist').</title>
        <authorList>
            <person name="Bruna T."/>
            <person name="Aryal R."/>
            <person name="Dudchenko O."/>
            <person name="Sargent D.J."/>
            <person name="Mead D."/>
            <person name="Buti M."/>
            <person name="Cavallini A."/>
            <person name="Hytonen T."/>
            <person name="Andres J."/>
            <person name="Pham M."/>
            <person name="Weisz D."/>
            <person name="Mascagni F."/>
            <person name="Usai G."/>
            <person name="Natali L."/>
            <person name="Bassil N."/>
            <person name="Fernandez G.E."/>
            <person name="Lomsadze A."/>
            <person name="Armour M."/>
            <person name="Olukolu B."/>
            <person name="Poorten T."/>
            <person name="Britton C."/>
            <person name="Davik J."/>
            <person name="Ashrafi H."/>
            <person name="Aiden E.L."/>
            <person name="Borodovsky M."/>
            <person name="Worthington M."/>
        </authorList>
    </citation>
    <scope>NUCLEOTIDE SEQUENCE [LARGE SCALE GENOMIC DNA]</scope>
    <source>
        <strain evidence="1">PI 553951</strain>
    </source>
</reference>
<proteinExistence type="predicted"/>
<dbReference type="EMBL" id="JBEDUW010000020">
    <property type="protein sequence ID" value="KAK9907799.1"/>
    <property type="molecule type" value="Genomic_DNA"/>
</dbReference>
<organism evidence="1 2">
    <name type="scientific">Rubus argutus</name>
    <name type="common">Southern blackberry</name>
    <dbReference type="NCBI Taxonomy" id="59490"/>
    <lineage>
        <taxon>Eukaryota</taxon>
        <taxon>Viridiplantae</taxon>
        <taxon>Streptophyta</taxon>
        <taxon>Embryophyta</taxon>
        <taxon>Tracheophyta</taxon>
        <taxon>Spermatophyta</taxon>
        <taxon>Magnoliopsida</taxon>
        <taxon>eudicotyledons</taxon>
        <taxon>Gunneridae</taxon>
        <taxon>Pentapetalae</taxon>
        <taxon>rosids</taxon>
        <taxon>fabids</taxon>
        <taxon>Rosales</taxon>
        <taxon>Rosaceae</taxon>
        <taxon>Rosoideae</taxon>
        <taxon>Rosoideae incertae sedis</taxon>
        <taxon>Rubus</taxon>
    </lineage>
</organism>
<dbReference type="Proteomes" id="UP001457282">
    <property type="component" value="Unassembled WGS sequence"/>
</dbReference>
<comment type="caution">
    <text evidence="1">The sequence shown here is derived from an EMBL/GenBank/DDBJ whole genome shotgun (WGS) entry which is preliminary data.</text>
</comment>
<evidence type="ECO:0000313" key="1">
    <source>
        <dbReference type="EMBL" id="KAK9907799.1"/>
    </source>
</evidence>
<sequence length="144" mass="15474">MRTIAFWNKVSNVPPLFVTRETASTIGSTMGKFLSVDPKYTGVEALLEFDFENLAGWCSKCGLIAHFGRNCDSRFQIPASQASSSSLSKLAGGLFANLGTKTLFTAGSTSLVFTEPIPKAPMANPFANLVPQVVPSREQRVVAI</sequence>